<accession>A0A9P8QH03</accession>
<evidence type="ECO:0000313" key="2">
    <source>
        <dbReference type="EMBL" id="KAH6606056.1"/>
    </source>
</evidence>
<dbReference type="Proteomes" id="UP000827724">
    <property type="component" value="Unassembled WGS sequence"/>
</dbReference>
<dbReference type="EMBL" id="JAIWOZ010000004">
    <property type="protein sequence ID" value="KAH6606056.1"/>
    <property type="molecule type" value="Genomic_DNA"/>
</dbReference>
<name>A0A9P8QH03_9HYPO</name>
<proteinExistence type="predicted"/>
<evidence type="ECO:0000256" key="1">
    <source>
        <dbReference type="SAM" id="MobiDB-lite"/>
    </source>
</evidence>
<evidence type="ECO:0000313" key="3">
    <source>
        <dbReference type="Proteomes" id="UP000827724"/>
    </source>
</evidence>
<keyword evidence="3" id="KW-1185">Reference proteome</keyword>
<feature type="compositionally biased region" description="Low complexity" evidence="1">
    <location>
        <begin position="123"/>
        <end position="140"/>
    </location>
</feature>
<sequence>MLLQYSVALAGELSSRQSISEEGSALELRSIQYGRPTPWKKPKSPPSKDPRPTNTSQERAAQSNLLARFCPAGVLSKRLVTVVIRISRAAHQPDVDAWRNMDRHRQPQNPQPQKQAKDPTLSAAPAAAAAATTTTTTDPVSARVATPVAAAAAASAALGVPPAYPPLTGSPNALLNEAPSQLSQEEHAAAAMGRVRRGPSSSIAARAAALALYSEGVKSKDIEVKCGIKRVAFIKLLGRARKRGFEPGKPVLMEHVVDAPRSGRPKKASAK</sequence>
<dbReference type="AlphaFoldDB" id="A0A9P8QH03"/>
<gene>
    <name evidence="2" type="ORF">Trco_005209</name>
</gene>
<reference evidence="2" key="1">
    <citation type="submission" date="2021-08" db="EMBL/GenBank/DDBJ databases">
        <title>Chromosome-Level Trichoderma cornu-damae using Hi-C Data.</title>
        <authorList>
            <person name="Kim C.S."/>
        </authorList>
    </citation>
    <scope>NUCLEOTIDE SEQUENCE</scope>
    <source>
        <strain evidence="2">KA19-0412C</strain>
    </source>
</reference>
<feature type="region of interest" description="Disordered" evidence="1">
    <location>
        <begin position="16"/>
        <end position="59"/>
    </location>
</feature>
<comment type="caution">
    <text evidence="2">The sequence shown here is derived from an EMBL/GenBank/DDBJ whole genome shotgun (WGS) entry which is preliminary data.</text>
</comment>
<dbReference type="OrthoDB" id="4926696at2759"/>
<feature type="compositionally biased region" description="Basic and acidic residues" evidence="1">
    <location>
        <begin position="95"/>
        <end position="105"/>
    </location>
</feature>
<organism evidence="2 3">
    <name type="scientific">Trichoderma cornu-damae</name>
    <dbReference type="NCBI Taxonomy" id="654480"/>
    <lineage>
        <taxon>Eukaryota</taxon>
        <taxon>Fungi</taxon>
        <taxon>Dikarya</taxon>
        <taxon>Ascomycota</taxon>
        <taxon>Pezizomycotina</taxon>
        <taxon>Sordariomycetes</taxon>
        <taxon>Hypocreomycetidae</taxon>
        <taxon>Hypocreales</taxon>
        <taxon>Hypocreaceae</taxon>
        <taxon>Trichoderma</taxon>
    </lineage>
</organism>
<feature type="region of interest" description="Disordered" evidence="1">
    <location>
        <begin position="95"/>
        <end position="140"/>
    </location>
</feature>
<protein>
    <submittedName>
        <fullName evidence="2">Uncharacterized protein</fullName>
    </submittedName>
</protein>